<sequence>MASKFYIQTCSDGRKKKIKRNKQGRKPSGLGKLKSIRLWKEDEEKLMNLRNIYGEYWNENEFIRDAVSEKLYNSVYTELLIH</sequence>
<proteinExistence type="predicted"/>
<protein>
    <submittedName>
        <fullName evidence="1">Uncharacterized protein</fullName>
    </submittedName>
</protein>
<comment type="caution">
    <text evidence="1">The sequence shown here is derived from an EMBL/GenBank/DDBJ whole genome shotgun (WGS) entry which is preliminary data.</text>
</comment>
<dbReference type="EMBL" id="MHLE01000019">
    <property type="protein sequence ID" value="OGZ02797.1"/>
    <property type="molecule type" value="Genomic_DNA"/>
</dbReference>
<evidence type="ECO:0000313" key="1">
    <source>
        <dbReference type="EMBL" id="OGZ02797.1"/>
    </source>
</evidence>
<reference evidence="1 2" key="1">
    <citation type="journal article" date="2016" name="Nat. Commun.">
        <title>Thousands of microbial genomes shed light on interconnected biogeochemical processes in an aquifer system.</title>
        <authorList>
            <person name="Anantharaman K."/>
            <person name="Brown C.T."/>
            <person name="Hug L.A."/>
            <person name="Sharon I."/>
            <person name="Castelle C.J."/>
            <person name="Probst A.J."/>
            <person name="Thomas B.C."/>
            <person name="Singh A."/>
            <person name="Wilkins M.J."/>
            <person name="Karaoz U."/>
            <person name="Brodie E.L."/>
            <person name="Williams K.H."/>
            <person name="Hubbard S.S."/>
            <person name="Banfield J.F."/>
        </authorList>
    </citation>
    <scope>NUCLEOTIDE SEQUENCE [LARGE SCALE GENOMIC DNA]</scope>
</reference>
<gene>
    <name evidence="1" type="ORF">A2390_02225</name>
</gene>
<dbReference type="Proteomes" id="UP000178599">
    <property type="component" value="Unassembled WGS sequence"/>
</dbReference>
<evidence type="ECO:0000313" key="2">
    <source>
        <dbReference type="Proteomes" id="UP000178599"/>
    </source>
</evidence>
<accession>A0A1G2CNI2</accession>
<name>A0A1G2CNI2_9BACT</name>
<organism evidence="1 2">
    <name type="scientific">Candidatus Liptonbacteria bacterium RIFOXYB1_FULL_36_10</name>
    <dbReference type="NCBI Taxonomy" id="1798654"/>
    <lineage>
        <taxon>Bacteria</taxon>
        <taxon>Candidatus Liptoniibacteriota</taxon>
    </lineage>
</organism>
<dbReference type="AlphaFoldDB" id="A0A1G2CNI2"/>